<feature type="transmembrane region" description="Helical" evidence="2">
    <location>
        <begin position="110"/>
        <end position="133"/>
    </location>
</feature>
<evidence type="ECO:0000256" key="1">
    <source>
        <dbReference type="SAM" id="MobiDB-lite"/>
    </source>
</evidence>
<gene>
    <name evidence="3" type="ORF">QBC37DRAFT_459243</name>
</gene>
<keyword evidence="2" id="KW-0472">Membrane</keyword>
<name>A0AAN7B141_9PEZI</name>
<organism evidence="3 4">
    <name type="scientific">Rhypophila decipiens</name>
    <dbReference type="NCBI Taxonomy" id="261697"/>
    <lineage>
        <taxon>Eukaryota</taxon>
        <taxon>Fungi</taxon>
        <taxon>Dikarya</taxon>
        <taxon>Ascomycota</taxon>
        <taxon>Pezizomycotina</taxon>
        <taxon>Sordariomycetes</taxon>
        <taxon>Sordariomycetidae</taxon>
        <taxon>Sordariales</taxon>
        <taxon>Naviculisporaceae</taxon>
        <taxon>Rhypophila</taxon>
    </lineage>
</organism>
<proteinExistence type="predicted"/>
<feature type="transmembrane region" description="Helical" evidence="2">
    <location>
        <begin position="35"/>
        <end position="54"/>
    </location>
</feature>
<feature type="transmembrane region" description="Helical" evidence="2">
    <location>
        <begin position="561"/>
        <end position="586"/>
    </location>
</feature>
<dbReference type="Proteomes" id="UP001301769">
    <property type="component" value="Unassembled WGS sequence"/>
</dbReference>
<feature type="compositionally biased region" description="Polar residues" evidence="1">
    <location>
        <begin position="672"/>
        <end position="683"/>
    </location>
</feature>
<dbReference type="AlphaFoldDB" id="A0AAN7B141"/>
<evidence type="ECO:0000313" key="4">
    <source>
        <dbReference type="Proteomes" id="UP001301769"/>
    </source>
</evidence>
<evidence type="ECO:0000313" key="3">
    <source>
        <dbReference type="EMBL" id="KAK4206424.1"/>
    </source>
</evidence>
<protein>
    <submittedName>
        <fullName evidence="3">Uncharacterized protein</fullName>
    </submittedName>
</protein>
<evidence type="ECO:0000256" key="2">
    <source>
        <dbReference type="SAM" id="Phobius"/>
    </source>
</evidence>
<keyword evidence="2" id="KW-0812">Transmembrane</keyword>
<reference evidence="3" key="1">
    <citation type="journal article" date="2023" name="Mol. Phylogenet. Evol.">
        <title>Genome-scale phylogeny and comparative genomics of the fungal order Sordariales.</title>
        <authorList>
            <person name="Hensen N."/>
            <person name="Bonometti L."/>
            <person name="Westerberg I."/>
            <person name="Brannstrom I.O."/>
            <person name="Guillou S."/>
            <person name="Cros-Aarteil S."/>
            <person name="Calhoun S."/>
            <person name="Haridas S."/>
            <person name="Kuo A."/>
            <person name="Mondo S."/>
            <person name="Pangilinan J."/>
            <person name="Riley R."/>
            <person name="LaButti K."/>
            <person name="Andreopoulos B."/>
            <person name="Lipzen A."/>
            <person name="Chen C."/>
            <person name="Yan M."/>
            <person name="Daum C."/>
            <person name="Ng V."/>
            <person name="Clum A."/>
            <person name="Steindorff A."/>
            <person name="Ohm R.A."/>
            <person name="Martin F."/>
            <person name="Silar P."/>
            <person name="Natvig D.O."/>
            <person name="Lalanne C."/>
            <person name="Gautier V."/>
            <person name="Ament-Velasquez S.L."/>
            <person name="Kruys A."/>
            <person name="Hutchinson M.I."/>
            <person name="Powell A.J."/>
            <person name="Barry K."/>
            <person name="Miller A.N."/>
            <person name="Grigoriev I.V."/>
            <person name="Debuchy R."/>
            <person name="Gladieux P."/>
            <person name="Hiltunen Thoren M."/>
            <person name="Johannesson H."/>
        </authorList>
    </citation>
    <scope>NUCLEOTIDE SEQUENCE</scope>
    <source>
        <strain evidence="3">PSN293</strain>
    </source>
</reference>
<keyword evidence="2" id="KW-1133">Transmembrane helix</keyword>
<sequence>MDASNAAYPVYLGVWTNWSRGAVMGLTLTMTRSNANLLIAFVAFYVAFVGRRLWRILCFASHSLVSSSSPQNGTYHQHQVIMRNSSTATGALVSLGQVLWAWRSAKGRPLGILVVALVVAALCSSTFIVASGFSSRVSITDNEVLINSNRCGFLQAPEGSSFEEAVTVYMPHLSKMFVNAANYAQECYGNSSGLLGCTTFVQNKLPFTVDTAAPCPFAPELCRTQNANIRLDTGLLDSNDHLGLNAPPESRVLFRKVLHCAPLVTEGYKSTHSHSIDKANNQTAKPMVRYHYGASNRQRTGEHNFTYEYVDDTYWDFTGSNADYGLSSITAYTYNGSVTRGAGFNPLPGLSGATRQADLTLLFLSSNNIPYSRPNNDEWFRATKPYMRLTWAGQNSSMIGYRQDEPASPLGCLEQRQFCSPRDRDSNGQPRCTPLAAMYDIPPLTEPVLQDLNGELNRFKWFFNVMISPEDTIHHAISTLHATALKSRFSVTRQVQGPLPDNQWQIEVEHMFSTLLASIQQSFVHAAAVPNTPGLDDFIVGPLSAESEELCRNQKVQSTAYASFSLFGLLFIIVLGLLIVLTSYLLEPITSWLHKRGKYNDYAYYEWMSNSSFHLQRLAHQGVGAGHWSGATDDIPITDAQDKLAVLDFSSNPNMPVLVNGREDCGVTMVATNGSAGSPTSPDSLKKAWETETVQS</sequence>
<feature type="region of interest" description="Disordered" evidence="1">
    <location>
        <begin position="672"/>
        <end position="696"/>
    </location>
</feature>
<reference evidence="3" key="2">
    <citation type="submission" date="2023-05" db="EMBL/GenBank/DDBJ databases">
        <authorList>
            <consortium name="Lawrence Berkeley National Laboratory"/>
            <person name="Steindorff A."/>
            <person name="Hensen N."/>
            <person name="Bonometti L."/>
            <person name="Westerberg I."/>
            <person name="Brannstrom I.O."/>
            <person name="Guillou S."/>
            <person name="Cros-Aarteil S."/>
            <person name="Calhoun S."/>
            <person name="Haridas S."/>
            <person name="Kuo A."/>
            <person name="Mondo S."/>
            <person name="Pangilinan J."/>
            <person name="Riley R."/>
            <person name="Labutti K."/>
            <person name="Andreopoulos B."/>
            <person name="Lipzen A."/>
            <person name="Chen C."/>
            <person name="Yanf M."/>
            <person name="Daum C."/>
            <person name="Ng V."/>
            <person name="Clum A."/>
            <person name="Ohm R."/>
            <person name="Martin F."/>
            <person name="Silar P."/>
            <person name="Natvig D."/>
            <person name="Lalanne C."/>
            <person name="Gautier V."/>
            <person name="Ament-Velasquez S.L."/>
            <person name="Kruys A."/>
            <person name="Hutchinson M.I."/>
            <person name="Powell A.J."/>
            <person name="Barry K."/>
            <person name="Miller A.N."/>
            <person name="Grigoriev I.V."/>
            <person name="Debuchy R."/>
            <person name="Gladieux P."/>
            <person name="Thoren M.H."/>
            <person name="Johannesson H."/>
        </authorList>
    </citation>
    <scope>NUCLEOTIDE SEQUENCE</scope>
    <source>
        <strain evidence="3">PSN293</strain>
    </source>
</reference>
<comment type="caution">
    <text evidence="3">The sequence shown here is derived from an EMBL/GenBank/DDBJ whole genome shotgun (WGS) entry which is preliminary data.</text>
</comment>
<dbReference type="EMBL" id="MU858416">
    <property type="protein sequence ID" value="KAK4206424.1"/>
    <property type="molecule type" value="Genomic_DNA"/>
</dbReference>
<accession>A0AAN7B141</accession>
<keyword evidence="4" id="KW-1185">Reference proteome</keyword>